<protein>
    <recommendedName>
        <fullName evidence="2">non-specific serine/threonine protein kinase</fullName>
        <ecNumber evidence="2">2.7.11.1</ecNumber>
    </recommendedName>
</protein>
<dbReference type="Gene3D" id="1.10.510.10">
    <property type="entry name" value="Transferase(Phosphotransferase) domain 1"/>
    <property type="match status" value="1"/>
</dbReference>
<dbReference type="CDD" id="cd14014">
    <property type="entry name" value="STKc_PknB_like"/>
    <property type="match status" value="1"/>
</dbReference>
<dbReference type="GO" id="GO:0080090">
    <property type="term" value="P:regulation of primary metabolic process"/>
    <property type="evidence" value="ECO:0007669"/>
    <property type="project" value="UniProtKB-ARBA"/>
</dbReference>
<evidence type="ECO:0000256" key="6">
    <source>
        <dbReference type="ARBA" id="ARBA00022692"/>
    </source>
</evidence>
<sequence>MSAPASVECSKCGAGNRPQAKFCNSCGAPIVAEVACPGCGARQPGSQRFCDECGTMLGVQAMAAQPAAPPVPKTLADGRYTLGRLLGEGAGKRVYLATDTRLQREVAAALLKAGGTDEAAMRRARREAEAMAKLGEHPNVVNVYDFGDQDGQLYLISQYMAGGDLYGLLADAADHRLAIEEVVRIGGEIASGLAHAHAQGVVHRDVKPQNVWLAPDGTAKIGDFGLAVAEGSTRVTAVGTVIGTVAYMPPEQALGRGSDARSDIYSLGVLLYELLCGITPFAGESPAAIVSQHVSTAPVAPSGHRSGIPAPLDQLLLRMLAKSPEARPQQAAEVRDALGTIAAAVASGDGATRDMAALDRITDSTFLGRERETHALRAAIDDAMGRRGRTVLISGESGIGKTRLASEAAAYAALRGAQVLWGRCYAGAGAPAYWPWVQVIRDYARSHDAETVASDLGSGAFEIAQIVSEIRERMPEIPESPPLDAEQARFRLFDSVSRFLIGASDRQPLAIFLEDLQQADHPSLMLLAFVVRELAHSRVFVLGTYRDDELPDDHYLNEVLTGLSKERGYARIKLRGLSDQHVKAMLEAVLQQPLQRRNELALADAVCRESEGNPYFTEEIVRHLIDSEVLDWRDGRWVTNIRDGEELGIPRGVHEVVSRRLEKLPAETLELLSTAAVIGREFDLPILTHVSGLEADVAFARMQPALDGAIVRQATGEPGRYGFAHGATRDALYDDLPALRRSQLHIAAGEAIEELYEDRIESHLSAIAFHFAKAAPYGDAAKAADYAWWAGERAAATYAYEDAVSLYATALRLFDTISEVVPQRRCDLLLALGDARWRAGEAEGARKTFGEAATIARELALNDHFARAALGYGGGPGGFSITDRADEQLVALLDEALEVLPARDSALRVTVLARLALELRRKGALAEADRTSAQAIEMAERVGDTKILLLAMHSRQWSTLGPDRTDEAIASGEEMARLARIVGDRDMEFEGHQLRLIALAQLGDFRAVDHEIAACDRLAGELHQPRYLWQTAVFRTMRALMQGRYKESERLAQTALSIGQRAEPEVAAVVFGAHSFLTRLADGTLEQLRDAAREAAARYGQAWPASYVWLLTEIGQLDEARAKFAEFTADGFEALRRGSDWLTSVCVLSMASIPIGDREAASALYELLVPYEDRCTLFLAGAGCLGSNHTFLAFAAAAADRHDDAVHHFDLALARNAEIGSDYVTPRVCYEYARMLLGTSEPADRDKAMGLIDRGLDLAQRNGMRVEVERLVQLRRVHKESRAHQLGWSVMDDVAESVEADRPDLSKVAAPDGTVTIMFSDIEGSTVLAEQLGDERWLKLLHRHNAVIRRQLAAHSGFEVKSQGDGFMVAFASARNALRCAIAIQRDLAAYRDQSGSQVLRVRIGLHTGEVIREQEDFFGHTVILAARIGAKADGNGILVSAVLRGLVAGSHEFRFGETREEQLKGLQDPQRVYEVCWE</sequence>
<dbReference type="EMBL" id="LZSX01000089">
    <property type="protein sequence ID" value="OBB80028.1"/>
    <property type="molecule type" value="Genomic_DNA"/>
</dbReference>
<dbReference type="Pfam" id="PF00069">
    <property type="entry name" value="Pkinase"/>
    <property type="match status" value="1"/>
</dbReference>
<dbReference type="SUPFAM" id="SSF55073">
    <property type="entry name" value="Nucleotide cyclase"/>
    <property type="match status" value="1"/>
</dbReference>
<evidence type="ECO:0000256" key="3">
    <source>
        <dbReference type="ARBA" id="ARBA00022475"/>
    </source>
</evidence>
<reference evidence="14 15" key="1">
    <citation type="submission" date="2016-06" db="EMBL/GenBank/DDBJ databases">
        <authorList>
            <person name="Kjaerup R.B."/>
            <person name="Dalgaard T.S."/>
            <person name="Juul-Madsen H.R."/>
        </authorList>
    </citation>
    <scope>NUCLEOTIDE SEQUENCE [LARGE SCALE GENOMIC DNA]</scope>
    <source>
        <strain evidence="14 15">852002-51834_SCH5396731</strain>
    </source>
</reference>
<evidence type="ECO:0000256" key="11">
    <source>
        <dbReference type="ARBA" id="ARBA00023136"/>
    </source>
</evidence>
<evidence type="ECO:0000256" key="5">
    <source>
        <dbReference type="ARBA" id="ARBA00022679"/>
    </source>
</evidence>
<keyword evidence="6" id="KW-0812">Transmembrane</keyword>
<dbReference type="Gene3D" id="1.25.40.10">
    <property type="entry name" value="Tetratricopeptide repeat domain"/>
    <property type="match status" value="1"/>
</dbReference>
<keyword evidence="11" id="KW-0472">Membrane</keyword>
<evidence type="ECO:0000256" key="4">
    <source>
        <dbReference type="ARBA" id="ARBA00022527"/>
    </source>
</evidence>
<feature type="domain" description="Protein kinase" evidence="12">
    <location>
        <begin position="80"/>
        <end position="341"/>
    </location>
</feature>
<feature type="domain" description="Guanylate cyclase" evidence="13">
    <location>
        <begin position="1316"/>
        <end position="1430"/>
    </location>
</feature>
<keyword evidence="7" id="KW-0547">Nucleotide-binding</keyword>
<dbReference type="Gene3D" id="3.40.50.300">
    <property type="entry name" value="P-loop containing nucleotide triphosphate hydrolases"/>
    <property type="match status" value="1"/>
</dbReference>
<dbReference type="InterPro" id="IPR025874">
    <property type="entry name" value="DZR"/>
</dbReference>
<comment type="caution">
    <text evidence="14">The sequence shown here is derived from an EMBL/GenBank/DDBJ whole genome shotgun (WGS) entry which is preliminary data.</text>
</comment>
<comment type="subcellular location">
    <subcellularLocation>
        <location evidence="1">Cell membrane</location>
        <topology evidence="1">Single-pass membrane protein</topology>
    </subcellularLocation>
</comment>
<dbReference type="InterPro" id="IPR027417">
    <property type="entry name" value="P-loop_NTPase"/>
</dbReference>
<gene>
    <name evidence="14" type="ORF">A5760_01020</name>
</gene>
<evidence type="ECO:0000256" key="7">
    <source>
        <dbReference type="ARBA" id="ARBA00022741"/>
    </source>
</evidence>
<dbReference type="EC" id="2.7.11.1" evidence="2"/>
<dbReference type="GO" id="GO:0005886">
    <property type="term" value="C:plasma membrane"/>
    <property type="evidence" value="ECO:0007669"/>
    <property type="project" value="UniProtKB-SubCell"/>
</dbReference>
<dbReference type="InterPro" id="IPR011009">
    <property type="entry name" value="Kinase-like_dom_sf"/>
</dbReference>
<dbReference type="GO" id="GO:0004674">
    <property type="term" value="F:protein serine/threonine kinase activity"/>
    <property type="evidence" value="ECO:0007669"/>
    <property type="project" value="UniProtKB-KW"/>
</dbReference>
<dbReference type="InterPro" id="IPR041664">
    <property type="entry name" value="AAA_16"/>
</dbReference>
<dbReference type="GO" id="GO:0009190">
    <property type="term" value="P:cyclic nucleotide biosynthetic process"/>
    <property type="evidence" value="ECO:0007669"/>
    <property type="project" value="InterPro"/>
</dbReference>
<dbReference type="InterPro" id="IPR001054">
    <property type="entry name" value="A/G_cyclase"/>
</dbReference>
<evidence type="ECO:0000259" key="12">
    <source>
        <dbReference type="PROSITE" id="PS50011"/>
    </source>
</evidence>
<dbReference type="InterPro" id="IPR029787">
    <property type="entry name" value="Nucleotide_cyclase"/>
</dbReference>
<dbReference type="PANTHER" id="PTHR16305:SF28">
    <property type="entry name" value="GUANYLATE CYCLASE DOMAIN-CONTAINING PROTEIN"/>
    <property type="match status" value="1"/>
</dbReference>
<keyword evidence="4" id="KW-0723">Serine/threonine-protein kinase</keyword>
<dbReference type="GO" id="GO:0004016">
    <property type="term" value="F:adenylate cyclase activity"/>
    <property type="evidence" value="ECO:0007669"/>
    <property type="project" value="TreeGrafter"/>
</dbReference>
<dbReference type="InterPro" id="IPR011990">
    <property type="entry name" value="TPR-like_helical_dom_sf"/>
</dbReference>
<evidence type="ECO:0000256" key="9">
    <source>
        <dbReference type="ARBA" id="ARBA00022840"/>
    </source>
</evidence>
<keyword evidence="5" id="KW-0808">Transferase</keyword>
<dbReference type="Pfam" id="PF12773">
    <property type="entry name" value="DZR"/>
    <property type="match status" value="1"/>
</dbReference>
<evidence type="ECO:0000259" key="13">
    <source>
        <dbReference type="PROSITE" id="PS50125"/>
    </source>
</evidence>
<dbReference type="PROSITE" id="PS50125">
    <property type="entry name" value="GUANYLATE_CYCLASE_2"/>
    <property type="match status" value="1"/>
</dbReference>
<dbReference type="Pfam" id="PF00211">
    <property type="entry name" value="Guanylate_cyc"/>
    <property type="match status" value="1"/>
</dbReference>
<proteinExistence type="predicted"/>
<dbReference type="Proteomes" id="UP000091914">
    <property type="component" value="Unassembled WGS sequence"/>
</dbReference>
<evidence type="ECO:0000256" key="10">
    <source>
        <dbReference type="ARBA" id="ARBA00022989"/>
    </source>
</evidence>
<evidence type="ECO:0000256" key="2">
    <source>
        <dbReference type="ARBA" id="ARBA00012513"/>
    </source>
</evidence>
<organism evidence="14 15">
    <name type="scientific">Mycobacterium colombiense</name>
    <dbReference type="NCBI Taxonomy" id="339268"/>
    <lineage>
        <taxon>Bacteria</taxon>
        <taxon>Bacillati</taxon>
        <taxon>Actinomycetota</taxon>
        <taxon>Actinomycetes</taxon>
        <taxon>Mycobacteriales</taxon>
        <taxon>Mycobacteriaceae</taxon>
        <taxon>Mycobacterium</taxon>
        <taxon>Mycobacterium avium complex (MAC)</taxon>
    </lineage>
</organism>
<dbReference type="SMART" id="SM00044">
    <property type="entry name" value="CYCc"/>
    <property type="match status" value="1"/>
</dbReference>
<keyword evidence="10" id="KW-1133">Transmembrane helix</keyword>
<dbReference type="PANTHER" id="PTHR16305">
    <property type="entry name" value="TESTICULAR SOLUBLE ADENYLYL CYCLASE"/>
    <property type="match status" value="1"/>
</dbReference>
<dbReference type="GO" id="GO:0035556">
    <property type="term" value="P:intracellular signal transduction"/>
    <property type="evidence" value="ECO:0007669"/>
    <property type="project" value="InterPro"/>
</dbReference>
<evidence type="ECO:0000313" key="14">
    <source>
        <dbReference type="EMBL" id="OBB80028.1"/>
    </source>
</evidence>
<evidence type="ECO:0000256" key="8">
    <source>
        <dbReference type="ARBA" id="ARBA00022777"/>
    </source>
</evidence>
<dbReference type="RefSeq" id="WP_082279573.1">
    <property type="nucleotide sequence ID" value="NZ_LZSX01000089.1"/>
</dbReference>
<evidence type="ECO:0000313" key="15">
    <source>
        <dbReference type="Proteomes" id="UP000091914"/>
    </source>
</evidence>
<dbReference type="SUPFAM" id="SSF56112">
    <property type="entry name" value="Protein kinase-like (PK-like)"/>
    <property type="match status" value="1"/>
</dbReference>
<dbReference type="Gene3D" id="3.30.70.1230">
    <property type="entry name" value="Nucleotide cyclase"/>
    <property type="match status" value="1"/>
</dbReference>
<dbReference type="Gene3D" id="3.30.200.20">
    <property type="entry name" value="Phosphorylase Kinase, domain 1"/>
    <property type="match status" value="1"/>
</dbReference>
<name>A0A1A0V9W1_9MYCO</name>
<dbReference type="SUPFAM" id="SSF52540">
    <property type="entry name" value="P-loop containing nucleoside triphosphate hydrolases"/>
    <property type="match status" value="1"/>
</dbReference>
<keyword evidence="8" id="KW-0418">Kinase</keyword>
<dbReference type="GO" id="GO:0005524">
    <property type="term" value="F:ATP binding"/>
    <property type="evidence" value="ECO:0007669"/>
    <property type="project" value="UniProtKB-KW"/>
</dbReference>
<dbReference type="SMART" id="SM00220">
    <property type="entry name" value="S_TKc"/>
    <property type="match status" value="1"/>
</dbReference>
<dbReference type="PROSITE" id="PS50011">
    <property type="entry name" value="PROTEIN_KINASE_DOM"/>
    <property type="match status" value="1"/>
</dbReference>
<dbReference type="OrthoDB" id="3543649at2"/>
<dbReference type="GO" id="GO:0005737">
    <property type="term" value="C:cytoplasm"/>
    <property type="evidence" value="ECO:0007669"/>
    <property type="project" value="TreeGrafter"/>
</dbReference>
<dbReference type="CDD" id="cd07302">
    <property type="entry name" value="CHD"/>
    <property type="match status" value="1"/>
</dbReference>
<keyword evidence="3" id="KW-1003">Cell membrane</keyword>
<keyword evidence="9" id="KW-0067">ATP-binding</keyword>
<dbReference type="InterPro" id="IPR000719">
    <property type="entry name" value="Prot_kinase_dom"/>
</dbReference>
<dbReference type="Pfam" id="PF13191">
    <property type="entry name" value="AAA_16"/>
    <property type="match status" value="1"/>
</dbReference>
<evidence type="ECO:0000256" key="1">
    <source>
        <dbReference type="ARBA" id="ARBA00004162"/>
    </source>
</evidence>
<dbReference type="FunFam" id="1.10.510.10:FF:000021">
    <property type="entry name" value="Serine/threonine protein kinase"/>
    <property type="match status" value="1"/>
</dbReference>
<accession>A0A1A0V9W1</accession>